<evidence type="ECO:0000256" key="2">
    <source>
        <dbReference type="SAM" id="SignalP"/>
    </source>
</evidence>
<feature type="domain" description="Peptidase S1" evidence="3">
    <location>
        <begin position="16"/>
        <end position="273"/>
    </location>
</feature>
<evidence type="ECO:0000313" key="6">
    <source>
        <dbReference type="WBParaSite" id="TCONS_00007685.p1"/>
    </source>
</evidence>
<dbReference type="InterPro" id="IPR018114">
    <property type="entry name" value="TRYPSIN_HIS"/>
</dbReference>
<dbReference type="InterPro" id="IPR001314">
    <property type="entry name" value="Peptidase_S1A"/>
</dbReference>
<keyword evidence="2" id="KW-0732">Signal</keyword>
<dbReference type="WBParaSite" id="TCONS_00007685.p1">
    <property type="protein sequence ID" value="TCONS_00007685.p1"/>
    <property type="gene ID" value="XLOC_005720"/>
</dbReference>
<dbReference type="PROSITE" id="PS00134">
    <property type="entry name" value="TRYPSIN_HIS"/>
    <property type="match status" value="1"/>
</dbReference>
<dbReference type="InterPro" id="IPR043504">
    <property type="entry name" value="Peptidase_S1_PA_chymotrypsin"/>
</dbReference>
<organism evidence="5">
    <name type="scientific">Strongyloides stercoralis</name>
    <name type="common">Threadworm</name>
    <dbReference type="NCBI Taxonomy" id="6248"/>
    <lineage>
        <taxon>Eukaryota</taxon>
        <taxon>Metazoa</taxon>
        <taxon>Ecdysozoa</taxon>
        <taxon>Nematoda</taxon>
        <taxon>Chromadorea</taxon>
        <taxon>Rhabditida</taxon>
        <taxon>Tylenchina</taxon>
        <taxon>Panagrolaimomorpha</taxon>
        <taxon>Strongyloidoidea</taxon>
        <taxon>Strongyloididae</taxon>
        <taxon>Strongyloides</taxon>
    </lineage>
</organism>
<dbReference type="Gene3D" id="2.40.10.10">
    <property type="entry name" value="Trypsin-like serine proteases"/>
    <property type="match status" value="1"/>
</dbReference>
<dbReference type="AlphaFoldDB" id="A0A0K0EL22"/>
<dbReference type="GO" id="GO:0004252">
    <property type="term" value="F:serine-type endopeptidase activity"/>
    <property type="evidence" value="ECO:0007669"/>
    <property type="project" value="InterPro"/>
</dbReference>
<keyword evidence="1" id="KW-1015">Disulfide bond</keyword>
<dbReference type="PROSITE" id="PS50240">
    <property type="entry name" value="TRYPSIN_DOM"/>
    <property type="match status" value="1"/>
</dbReference>
<evidence type="ECO:0000313" key="5">
    <source>
        <dbReference type="WBParaSite" id="SSTP_0001016600.1"/>
    </source>
</evidence>
<feature type="chain" id="PRO_5005328214" evidence="2">
    <location>
        <begin position="20"/>
        <end position="303"/>
    </location>
</feature>
<evidence type="ECO:0000259" key="3">
    <source>
        <dbReference type="PROSITE" id="PS50240"/>
    </source>
</evidence>
<name>A0A0K0EL22_STRER</name>
<dbReference type="PRINTS" id="PR00722">
    <property type="entry name" value="CHYMOTRYPSIN"/>
</dbReference>
<dbReference type="SUPFAM" id="SSF50494">
    <property type="entry name" value="Trypsin-like serine proteases"/>
    <property type="match status" value="1"/>
</dbReference>
<dbReference type="Proteomes" id="UP000035681">
    <property type="component" value="Unplaced"/>
</dbReference>
<evidence type="ECO:0000256" key="1">
    <source>
        <dbReference type="ARBA" id="ARBA00023157"/>
    </source>
</evidence>
<sequence>MFKFFILILYIYKLFLINGIHYGKSISRSLQDSTVLLIITKNNNEVGYCGGNLLSNKLIITAAHCVTMINNNKQINIVKNFQNILFLKNKQTNKENVNVLWIEIHPLYQKYPSSSSYDVALIGVDNIVNCCLNSLESPSIAILPFNLINVIKNININFNYCFIIGYGKNENGFLMRQSKGIIYRRSLLFKYINNITFIGYYDNLSNEKEKFDQGDSGNGLYCEINNKIYLIGIASSCYYKNRVQKIIDINTFTIIFSKSIKIFIINVIEKKFLMNNINKLKKLCLQNNNSMLEVYNNLLKEIN</sequence>
<evidence type="ECO:0000313" key="4">
    <source>
        <dbReference type="Proteomes" id="UP000035681"/>
    </source>
</evidence>
<dbReference type="InterPro" id="IPR009003">
    <property type="entry name" value="Peptidase_S1_PA"/>
</dbReference>
<feature type="signal peptide" evidence="2">
    <location>
        <begin position="1"/>
        <end position="19"/>
    </location>
</feature>
<dbReference type="PANTHER" id="PTHR24253:SF162">
    <property type="entry name" value="SERINE PROTEASE 48"/>
    <property type="match status" value="1"/>
</dbReference>
<proteinExistence type="predicted"/>
<reference evidence="5" key="1">
    <citation type="submission" date="2015-08" db="UniProtKB">
        <authorList>
            <consortium name="WormBaseParasite"/>
        </authorList>
    </citation>
    <scope>IDENTIFICATION</scope>
</reference>
<dbReference type="Pfam" id="PF00089">
    <property type="entry name" value="Trypsin"/>
    <property type="match status" value="1"/>
</dbReference>
<dbReference type="STRING" id="6248.A0A0K0EL22"/>
<dbReference type="PANTHER" id="PTHR24253">
    <property type="entry name" value="TRANSMEMBRANE PROTEASE SERINE"/>
    <property type="match status" value="1"/>
</dbReference>
<accession>A0A0K0EL22</accession>
<protein>
    <submittedName>
        <fullName evidence="5 6">Peptidase S1 domain-containing protein</fullName>
    </submittedName>
</protein>
<keyword evidence="4" id="KW-1185">Reference proteome</keyword>
<dbReference type="GO" id="GO:0006508">
    <property type="term" value="P:proteolysis"/>
    <property type="evidence" value="ECO:0007669"/>
    <property type="project" value="InterPro"/>
</dbReference>
<dbReference type="WBParaSite" id="SSTP_0001016600.1">
    <property type="protein sequence ID" value="SSTP_0001016600.1"/>
    <property type="gene ID" value="SSTP_0001016600"/>
</dbReference>
<dbReference type="InterPro" id="IPR001254">
    <property type="entry name" value="Trypsin_dom"/>
</dbReference>